<feature type="domain" description="UspA" evidence="2">
    <location>
        <begin position="2"/>
        <end position="141"/>
    </location>
</feature>
<dbReference type="InterPro" id="IPR014729">
    <property type="entry name" value="Rossmann-like_a/b/a_fold"/>
</dbReference>
<gene>
    <name evidence="3" type="ORF">SAMEA3906486_03133</name>
</gene>
<dbReference type="PANTHER" id="PTHR46268">
    <property type="entry name" value="STRESS RESPONSE PROTEIN NHAX"/>
    <property type="match status" value="1"/>
</dbReference>
<name>A0A157SJ71_9BORD</name>
<proteinExistence type="inferred from homology"/>
<dbReference type="PRINTS" id="PR01438">
    <property type="entry name" value="UNVRSLSTRESS"/>
</dbReference>
<reference evidence="3 4" key="1">
    <citation type="submission" date="2016-04" db="EMBL/GenBank/DDBJ databases">
        <authorList>
            <consortium name="Pathogen Informatics"/>
        </authorList>
    </citation>
    <scope>NUCLEOTIDE SEQUENCE [LARGE SCALE GENOMIC DNA]</scope>
    <source>
        <strain evidence="3 4">H050680373</strain>
    </source>
</reference>
<evidence type="ECO:0000256" key="1">
    <source>
        <dbReference type="ARBA" id="ARBA00008791"/>
    </source>
</evidence>
<sequence>MSKVMIPMDGSDCALRALNHVIKNEQRFKPLSVLLLNVQPPIATGTVHLFIDQATISQFHQEEGEAELARARELLAVAGLAYEAQVKVGRIAETIVACAKEAGCDEIVMGSRGLSATAGLWLGSVTTRTLHLSDVPVTVVK</sequence>
<dbReference type="Gene3D" id="3.40.50.620">
    <property type="entry name" value="HUPs"/>
    <property type="match status" value="1"/>
</dbReference>
<comment type="similarity">
    <text evidence="1">Belongs to the universal stress protein A family.</text>
</comment>
<evidence type="ECO:0000313" key="3">
    <source>
        <dbReference type="EMBL" id="SAI70502.1"/>
    </source>
</evidence>
<accession>A0A157SJ71</accession>
<dbReference type="Pfam" id="PF00582">
    <property type="entry name" value="Usp"/>
    <property type="match status" value="1"/>
</dbReference>
<dbReference type="Proteomes" id="UP000076848">
    <property type="component" value="Unassembled WGS sequence"/>
</dbReference>
<dbReference type="SUPFAM" id="SSF52402">
    <property type="entry name" value="Adenine nucleotide alpha hydrolases-like"/>
    <property type="match status" value="1"/>
</dbReference>
<evidence type="ECO:0000313" key="4">
    <source>
        <dbReference type="Proteomes" id="UP000076848"/>
    </source>
</evidence>
<organism evidence="3 4">
    <name type="scientific">Bordetella ansorpii</name>
    <dbReference type="NCBI Taxonomy" id="288768"/>
    <lineage>
        <taxon>Bacteria</taxon>
        <taxon>Pseudomonadati</taxon>
        <taxon>Pseudomonadota</taxon>
        <taxon>Betaproteobacteria</taxon>
        <taxon>Burkholderiales</taxon>
        <taxon>Alcaligenaceae</taxon>
        <taxon>Bordetella</taxon>
    </lineage>
</organism>
<dbReference type="PANTHER" id="PTHR46268:SF6">
    <property type="entry name" value="UNIVERSAL STRESS PROTEIN UP12"/>
    <property type="match status" value="1"/>
</dbReference>
<dbReference type="InterPro" id="IPR006016">
    <property type="entry name" value="UspA"/>
</dbReference>
<evidence type="ECO:0000259" key="2">
    <source>
        <dbReference type="Pfam" id="PF00582"/>
    </source>
</evidence>
<dbReference type="InterPro" id="IPR006015">
    <property type="entry name" value="Universal_stress_UspA"/>
</dbReference>
<dbReference type="CDD" id="cd00293">
    <property type="entry name" value="USP-like"/>
    <property type="match status" value="1"/>
</dbReference>
<dbReference type="STRING" id="288768.SAMEA3906486_03133"/>
<dbReference type="EMBL" id="FKIF01000006">
    <property type="protein sequence ID" value="SAI70502.1"/>
    <property type="molecule type" value="Genomic_DNA"/>
</dbReference>
<dbReference type="RefSeq" id="WP_066128510.1">
    <property type="nucleotide sequence ID" value="NZ_FKIF01000006.1"/>
</dbReference>
<dbReference type="AlphaFoldDB" id="A0A157SJ71"/>
<keyword evidence="4" id="KW-1185">Reference proteome</keyword>
<protein>
    <submittedName>
        <fullName evidence="3">Universal stress protein</fullName>
    </submittedName>
</protein>